<sequence length="210" mass="24169">MTNSGKSTQISFPEYSEKDSRKEAVVGTDEDSNGSWTEEVESPRSVAPSERGDGGKNINDTNFLFLSRTNTRKATRKKEENLSDDEIIDYNSWSTSTQSPSSIFLKVMRAKVKIFVPAFFPIILMISIETFNVLSKIYLEKYLKKYFFIIVCILPASNLPINSKHDLFFLVGSTQLEEQRTMREGWVRRQVKNPESIADHMYRMRLMALI</sequence>
<dbReference type="GO" id="GO:0016787">
    <property type="term" value="F:hydrolase activity"/>
    <property type="evidence" value="ECO:0007669"/>
    <property type="project" value="UniProtKB-KW"/>
</dbReference>
<evidence type="ECO:0000256" key="3">
    <source>
        <dbReference type="SAM" id="MobiDB-lite"/>
    </source>
</evidence>
<keyword evidence="4" id="KW-1133">Transmembrane helix</keyword>
<dbReference type="GO" id="GO:0046872">
    <property type="term" value="F:metal ion binding"/>
    <property type="evidence" value="ECO:0007669"/>
    <property type="project" value="UniProtKB-KW"/>
</dbReference>
<dbReference type="PANTHER" id="PTHR11845">
    <property type="entry name" value="5'-DEOXYNUCLEOTIDASE HDDC2"/>
    <property type="match status" value="1"/>
</dbReference>
<feature type="region of interest" description="Disordered" evidence="3">
    <location>
        <begin position="1"/>
        <end position="61"/>
    </location>
</feature>
<dbReference type="Pfam" id="PF13023">
    <property type="entry name" value="HD_3"/>
    <property type="match status" value="1"/>
</dbReference>
<evidence type="ECO:0000313" key="6">
    <source>
        <dbReference type="EMBL" id="KAL2548708.1"/>
    </source>
</evidence>
<feature type="transmembrane region" description="Helical" evidence="4">
    <location>
        <begin position="114"/>
        <end position="134"/>
    </location>
</feature>
<keyword evidence="1" id="KW-0479">Metal-binding</keyword>
<keyword evidence="4" id="KW-0472">Membrane</keyword>
<keyword evidence="7" id="KW-1185">Reference proteome</keyword>
<feature type="compositionally biased region" description="Basic and acidic residues" evidence="3">
    <location>
        <begin position="15"/>
        <end position="24"/>
    </location>
</feature>
<evidence type="ECO:0000256" key="1">
    <source>
        <dbReference type="ARBA" id="ARBA00022723"/>
    </source>
</evidence>
<name>A0ABD1WIU4_9LAMI</name>
<dbReference type="EMBL" id="JBFOLJ010000003">
    <property type="protein sequence ID" value="KAL2548708.1"/>
    <property type="molecule type" value="Genomic_DNA"/>
</dbReference>
<dbReference type="Proteomes" id="UP001604277">
    <property type="component" value="Unassembled WGS sequence"/>
</dbReference>
<evidence type="ECO:0000256" key="2">
    <source>
        <dbReference type="ARBA" id="ARBA00022801"/>
    </source>
</evidence>
<dbReference type="InterPro" id="IPR039356">
    <property type="entry name" value="YfbR/HDDC2"/>
</dbReference>
<comment type="caution">
    <text evidence="6">The sequence shown here is derived from an EMBL/GenBank/DDBJ whole genome shotgun (WGS) entry which is preliminary data.</text>
</comment>
<gene>
    <name evidence="6" type="ORF">Fot_10238</name>
</gene>
<evidence type="ECO:0000259" key="5">
    <source>
        <dbReference type="Pfam" id="PF13023"/>
    </source>
</evidence>
<evidence type="ECO:0000313" key="7">
    <source>
        <dbReference type="Proteomes" id="UP001604277"/>
    </source>
</evidence>
<keyword evidence="2" id="KW-0378">Hydrolase</keyword>
<feature type="transmembrane region" description="Helical" evidence="4">
    <location>
        <begin position="146"/>
        <end position="163"/>
    </location>
</feature>
<proteinExistence type="predicted"/>
<evidence type="ECO:0000256" key="4">
    <source>
        <dbReference type="SAM" id="Phobius"/>
    </source>
</evidence>
<dbReference type="Gene3D" id="1.10.3210.10">
    <property type="entry name" value="Hypothetical protein af1432"/>
    <property type="match status" value="1"/>
</dbReference>
<feature type="compositionally biased region" description="Polar residues" evidence="3">
    <location>
        <begin position="1"/>
        <end position="11"/>
    </location>
</feature>
<protein>
    <submittedName>
        <fullName evidence="6">HD domain</fullName>
    </submittedName>
</protein>
<dbReference type="AlphaFoldDB" id="A0ABD1WIU4"/>
<dbReference type="InterPro" id="IPR006674">
    <property type="entry name" value="HD_domain"/>
</dbReference>
<keyword evidence="4" id="KW-0812">Transmembrane</keyword>
<reference evidence="7" key="1">
    <citation type="submission" date="2024-07" db="EMBL/GenBank/DDBJ databases">
        <title>Two chromosome-level genome assemblies of Korean endemic species Abeliophyllum distichum and Forsythia ovata (Oleaceae).</title>
        <authorList>
            <person name="Jang H."/>
        </authorList>
    </citation>
    <scope>NUCLEOTIDE SEQUENCE [LARGE SCALE GENOMIC DNA]</scope>
</reference>
<dbReference type="SUPFAM" id="SSF109604">
    <property type="entry name" value="HD-domain/PDEase-like"/>
    <property type="match status" value="1"/>
</dbReference>
<organism evidence="6 7">
    <name type="scientific">Forsythia ovata</name>
    <dbReference type="NCBI Taxonomy" id="205694"/>
    <lineage>
        <taxon>Eukaryota</taxon>
        <taxon>Viridiplantae</taxon>
        <taxon>Streptophyta</taxon>
        <taxon>Embryophyta</taxon>
        <taxon>Tracheophyta</taxon>
        <taxon>Spermatophyta</taxon>
        <taxon>Magnoliopsida</taxon>
        <taxon>eudicotyledons</taxon>
        <taxon>Gunneridae</taxon>
        <taxon>Pentapetalae</taxon>
        <taxon>asterids</taxon>
        <taxon>lamiids</taxon>
        <taxon>Lamiales</taxon>
        <taxon>Oleaceae</taxon>
        <taxon>Forsythieae</taxon>
        <taxon>Forsythia</taxon>
    </lineage>
</organism>
<feature type="domain" description="HD" evidence="5">
    <location>
        <begin position="180"/>
        <end position="210"/>
    </location>
</feature>
<dbReference type="PANTHER" id="PTHR11845:SF13">
    <property type="entry name" value="5'-DEOXYNUCLEOTIDASE HDDC2"/>
    <property type="match status" value="1"/>
</dbReference>
<accession>A0ABD1WIU4</accession>